<accession>A0ABP3VRA3</accession>
<protein>
    <recommendedName>
        <fullName evidence="3">MxaK protein</fullName>
    </recommendedName>
</protein>
<evidence type="ECO:0000313" key="1">
    <source>
        <dbReference type="EMBL" id="GAA0765743.1"/>
    </source>
</evidence>
<dbReference type="EMBL" id="BAAAEW010000042">
    <property type="protein sequence ID" value="GAA0765743.1"/>
    <property type="molecule type" value="Genomic_DNA"/>
</dbReference>
<evidence type="ECO:0000313" key="2">
    <source>
        <dbReference type="Proteomes" id="UP001500279"/>
    </source>
</evidence>
<keyword evidence="2" id="KW-1185">Reference proteome</keyword>
<gene>
    <name evidence="1" type="ORF">GCM10009107_53160</name>
</gene>
<dbReference type="SUPFAM" id="SSF48452">
    <property type="entry name" value="TPR-like"/>
    <property type="match status" value="1"/>
</dbReference>
<reference evidence="2" key="1">
    <citation type="journal article" date="2019" name="Int. J. Syst. Evol. Microbiol.">
        <title>The Global Catalogue of Microorganisms (GCM) 10K type strain sequencing project: providing services to taxonomists for standard genome sequencing and annotation.</title>
        <authorList>
            <consortium name="The Broad Institute Genomics Platform"/>
            <consortium name="The Broad Institute Genome Sequencing Center for Infectious Disease"/>
            <person name="Wu L."/>
            <person name="Ma J."/>
        </authorList>
    </citation>
    <scope>NUCLEOTIDE SEQUENCE [LARGE SCALE GENOMIC DNA]</scope>
    <source>
        <strain evidence="2">JCM 15503</strain>
    </source>
</reference>
<organism evidence="1 2">
    <name type="scientific">Ideonella azotifigens</name>
    <dbReference type="NCBI Taxonomy" id="513160"/>
    <lineage>
        <taxon>Bacteria</taxon>
        <taxon>Pseudomonadati</taxon>
        <taxon>Pseudomonadota</taxon>
        <taxon>Betaproteobacteria</taxon>
        <taxon>Burkholderiales</taxon>
        <taxon>Sphaerotilaceae</taxon>
        <taxon>Ideonella</taxon>
    </lineage>
</organism>
<proteinExistence type="predicted"/>
<dbReference type="Gene3D" id="1.25.40.10">
    <property type="entry name" value="Tetratricopeptide repeat domain"/>
    <property type="match status" value="1"/>
</dbReference>
<sequence>MVMKRRTAHALFGVVAFVFTGMLLQQALKLQHAKAVNQAMALASTQGLQAASHAASSSDISDPHALPEARLTRAHVLSLSGQHDAAIKLYSRLLQDDSPSGLRLVALYNLANVYLRQGMAGAPGDSVAALELAKQRYRELLRTAPQEWDARYNLERALRLAPENEAAFADENVPVEQRRVRMRGMKAGDLP</sequence>
<comment type="caution">
    <text evidence="1">The sequence shown here is derived from an EMBL/GenBank/DDBJ whole genome shotgun (WGS) entry which is preliminary data.</text>
</comment>
<name>A0ABP3VRA3_9BURK</name>
<dbReference type="InterPro" id="IPR011990">
    <property type="entry name" value="TPR-like_helical_dom_sf"/>
</dbReference>
<evidence type="ECO:0008006" key="3">
    <source>
        <dbReference type="Google" id="ProtNLM"/>
    </source>
</evidence>
<dbReference type="Proteomes" id="UP001500279">
    <property type="component" value="Unassembled WGS sequence"/>
</dbReference>